<organism evidence="1 2">
    <name type="scientific">Porites evermanni</name>
    <dbReference type="NCBI Taxonomy" id="104178"/>
    <lineage>
        <taxon>Eukaryota</taxon>
        <taxon>Metazoa</taxon>
        <taxon>Cnidaria</taxon>
        <taxon>Anthozoa</taxon>
        <taxon>Hexacorallia</taxon>
        <taxon>Scleractinia</taxon>
        <taxon>Fungiina</taxon>
        <taxon>Poritidae</taxon>
        <taxon>Porites</taxon>
    </lineage>
</organism>
<gene>
    <name evidence="1" type="ORF">PEVE_00016775</name>
</gene>
<accession>A0ABN8S4T7</accession>
<protein>
    <submittedName>
        <fullName evidence="1">Uncharacterized protein</fullName>
    </submittedName>
</protein>
<proteinExistence type="predicted"/>
<keyword evidence="2" id="KW-1185">Reference proteome</keyword>
<reference evidence="1 2" key="1">
    <citation type="submission" date="2022-05" db="EMBL/GenBank/DDBJ databases">
        <authorList>
            <consortium name="Genoscope - CEA"/>
            <person name="William W."/>
        </authorList>
    </citation>
    <scope>NUCLEOTIDE SEQUENCE [LARGE SCALE GENOMIC DNA]</scope>
</reference>
<name>A0ABN8S4T7_9CNID</name>
<dbReference type="Proteomes" id="UP001159427">
    <property type="component" value="Unassembled WGS sequence"/>
</dbReference>
<dbReference type="EMBL" id="CALNXI010002323">
    <property type="protein sequence ID" value="CAH3186275.1"/>
    <property type="molecule type" value="Genomic_DNA"/>
</dbReference>
<sequence length="161" mass="18409">MASKTVITPFRRPVGGARRTHLQDVLLPTLFSYLQNSDNTVVTQRVTRRWLLPCWAAKLNTLSYHVTGWDSLLLSFMTFDVMIPCCKDLLQFALAVLDSKQALRGALLAEREKEGELATTSLEFEYLYRKRRCEMLTGGDDNELSRVFQCLFTFALVPALR</sequence>
<evidence type="ECO:0000313" key="1">
    <source>
        <dbReference type="EMBL" id="CAH3186275.1"/>
    </source>
</evidence>
<evidence type="ECO:0000313" key="2">
    <source>
        <dbReference type="Proteomes" id="UP001159427"/>
    </source>
</evidence>
<comment type="caution">
    <text evidence="1">The sequence shown here is derived from an EMBL/GenBank/DDBJ whole genome shotgun (WGS) entry which is preliminary data.</text>
</comment>